<dbReference type="GO" id="GO:0012506">
    <property type="term" value="C:vesicle membrane"/>
    <property type="evidence" value="ECO:0007669"/>
    <property type="project" value="TreeGrafter"/>
</dbReference>
<dbReference type="GO" id="GO:0005634">
    <property type="term" value="C:nucleus"/>
    <property type="evidence" value="ECO:0007669"/>
    <property type="project" value="TreeGrafter"/>
</dbReference>
<dbReference type="EMBL" id="LAEV01001761">
    <property type="protein sequence ID" value="KKA27400.1"/>
    <property type="molecule type" value="Genomic_DNA"/>
</dbReference>
<feature type="region of interest" description="Disordered" evidence="1">
    <location>
        <begin position="443"/>
        <end position="477"/>
    </location>
</feature>
<evidence type="ECO:0000313" key="4">
    <source>
        <dbReference type="Proteomes" id="UP000033483"/>
    </source>
</evidence>
<keyword evidence="4" id="KW-1185">Reference proteome</keyword>
<evidence type="ECO:0000256" key="1">
    <source>
        <dbReference type="SAM" id="MobiDB-lite"/>
    </source>
</evidence>
<dbReference type="Gene3D" id="3.10.20.90">
    <property type="entry name" value="Phosphatidylinositol 3-kinase Catalytic Subunit, Chain A, domain 1"/>
    <property type="match status" value="1"/>
</dbReference>
<dbReference type="AlphaFoldDB" id="A0A0F4ZAR8"/>
<dbReference type="SUPFAM" id="SSF54236">
    <property type="entry name" value="Ubiquitin-like"/>
    <property type="match status" value="2"/>
</dbReference>
<dbReference type="CDD" id="cd17075">
    <property type="entry name" value="UBX1_UBXN9"/>
    <property type="match status" value="1"/>
</dbReference>
<dbReference type="Proteomes" id="UP000033483">
    <property type="component" value="Unassembled WGS sequence"/>
</dbReference>
<feature type="domain" description="TUG ubiquitin-like" evidence="2">
    <location>
        <begin position="9"/>
        <end position="71"/>
    </location>
</feature>
<reference evidence="3 4" key="1">
    <citation type="submission" date="2015-03" db="EMBL/GenBank/DDBJ databases">
        <authorList>
            <person name="Radwan O."/>
            <person name="Al-Naeli F.A."/>
            <person name="Rendon G.A."/>
            <person name="Fields C."/>
        </authorList>
    </citation>
    <scope>NUCLEOTIDE SEQUENCE [LARGE SCALE GENOMIC DNA]</scope>
    <source>
        <strain evidence="3">CR-DP1</strain>
    </source>
</reference>
<dbReference type="Pfam" id="PF11470">
    <property type="entry name" value="TUG-UBL1"/>
    <property type="match status" value="1"/>
</dbReference>
<name>A0A0F4ZAR8_9PEZI</name>
<feature type="region of interest" description="Disordered" evidence="1">
    <location>
        <begin position="211"/>
        <end position="262"/>
    </location>
</feature>
<dbReference type="OrthoDB" id="440781at2759"/>
<organism evidence="3 4">
    <name type="scientific">Thielaviopsis punctulata</name>
    <dbReference type="NCBI Taxonomy" id="72032"/>
    <lineage>
        <taxon>Eukaryota</taxon>
        <taxon>Fungi</taxon>
        <taxon>Dikarya</taxon>
        <taxon>Ascomycota</taxon>
        <taxon>Pezizomycotina</taxon>
        <taxon>Sordariomycetes</taxon>
        <taxon>Hypocreomycetidae</taxon>
        <taxon>Microascales</taxon>
        <taxon>Ceratocystidaceae</taxon>
        <taxon>Thielaviopsis</taxon>
    </lineage>
</organism>
<dbReference type="InterPro" id="IPR021569">
    <property type="entry name" value="TUG-UBL1"/>
</dbReference>
<sequence length="477" mass="51655">MASNVWVLSSDLKRTQIKVQPSTYLSDVLDEACSKLSIDSSRYQLRHNQKLVDLSLQFRHAGLSAGAKLDLVIKSKTPGAVSVALQMPMPEAKETPGGRLIAKFPSTTTIWKVLRQMESGSASQGRNINITARGTAGNVSSGAGQLLYETPVLNIMGRELSTFEAFQKTLSQLGYNSGSVLMRLTFKVTDQTLASAMESISTYFKETEEEEAKIEAAEEEKIKEQKAQEHKPTTHHLSEDVPMTDASKTPAPTKASSPDAVPISNVEPVSIFSAPTSSTPASATAPYNEADNTPTIAQLQKHQAYLASLSQNKRLLSDQELEAKAQEKAAKLAAVKSLSIKVRFPDNTSAQWNLGPDASGATLHAAVRSQMANPTLKFRLAMLPGRVSITDDDKLLISGYKLTGGVLLTLLWDESVSKEMRAKPFLCNAAAQKATDIVVPKVPEREVEEEAPAPVKPPKKESGGPKVPKWFKMPGSK</sequence>
<evidence type="ECO:0000313" key="3">
    <source>
        <dbReference type="EMBL" id="KKA27400.1"/>
    </source>
</evidence>
<gene>
    <name evidence="3" type="ORF">TD95_000484</name>
</gene>
<comment type="caution">
    <text evidence="3">The sequence shown here is derived from an EMBL/GenBank/DDBJ whole genome shotgun (WGS) entry which is preliminary data.</text>
</comment>
<dbReference type="GO" id="GO:0005737">
    <property type="term" value="C:cytoplasm"/>
    <property type="evidence" value="ECO:0007669"/>
    <property type="project" value="TreeGrafter"/>
</dbReference>
<dbReference type="InterPro" id="IPR059238">
    <property type="entry name" value="UBX1_UBXN9"/>
</dbReference>
<feature type="compositionally biased region" description="Basic and acidic residues" evidence="1">
    <location>
        <begin position="213"/>
        <end position="239"/>
    </location>
</feature>
<accession>A0A0F4ZAR8</accession>
<dbReference type="PANTHER" id="PTHR46467:SF1">
    <property type="entry name" value="TETHER CONTAINING UBX DOMAIN FOR GLUT4"/>
    <property type="match status" value="1"/>
</dbReference>
<dbReference type="InterPro" id="IPR029071">
    <property type="entry name" value="Ubiquitin-like_domsf"/>
</dbReference>
<dbReference type="GO" id="GO:0006886">
    <property type="term" value="P:intracellular protein transport"/>
    <property type="evidence" value="ECO:0007669"/>
    <property type="project" value="TreeGrafter"/>
</dbReference>
<protein>
    <recommendedName>
        <fullName evidence="2">TUG ubiquitin-like domain-containing protein</fullName>
    </recommendedName>
</protein>
<dbReference type="PANTHER" id="PTHR46467">
    <property type="entry name" value="TETHER CONTAINING UBX DOMAIN FOR GLUT4"/>
    <property type="match status" value="1"/>
</dbReference>
<proteinExistence type="predicted"/>
<dbReference type="CDD" id="cd16105">
    <property type="entry name" value="Ubl_ASPSCR1_like"/>
    <property type="match status" value="1"/>
</dbReference>
<evidence type="ECO:0000259" key="2">
    <source>
        <dbReference type="Pfam" id="PF11470"/>
    </source>
</evidence>